<keyword evidence="2 3" id="KW-0274">FAD</keyword>
<proteinExistence type="inferred from homology"/>
<evidence type="ECO:0000256" key="1">
    <source>
        <dbReference type="ARBA" id="ARBA00022630"/>
    </source>
</evidence>
<feature type="domain" description="Cryptochrome/DNA photolyase FAD-binding" evidence="5">
    <location>
        <begin position="22"/>
        <end position="166"/>
    </location>
</feature>
<evidence type="ECO:0000259" key="5">
    <source>
        <dbReference type="Pfam" id="PF03441"/>
    </source>
</evidence>
<feature type="binding site" evidence="3">
    <location>
        <begin position="23"/>
        <end position="31"/>
    </location>
    <ligand>
        <name>FAD</name>
        <dbReference type="ChEBI" id="CHEBI:57692"/>
    </ligand>
</feature>
<evidence type="ECO:0000256" key="2">
    <source>
        <dbReference type="ARBA" id="ARBA00022827"/>
    </source>
</evidence>
<evidence type="ECO:0000256" key="4">
    <source>
        <dbReference type="RuleBase" id="RU004182"/>
    </source>
</evidence>
<comment type="cofactor">
    <cofactor evidence="3">
        <name>FAD</name>
        <dbReference type="ChEBI" id="CHEBI:57692"/>
    </cofactor>
    <text evidence="3">Binds 1 FAD per subunit.</text>
</comment>
<gene>
    <name evidence="6" type="ORF">B0I24_1089</name>
</gene>
<comment type="similarity">
    <text evidence="4">Belongs to the DNA photolyase family.</text>
</comment>
<dbReference type="InterPro" id="IPR002081">
    <property type="entry name" value="Cryptochrome/DNA_photolyase_1"/>
</dbReference>
<dbReference type="GO" id="GO:0000719">
    <property type="term" value="P:photoreactive repair"/>
    <property type="evidence" value="ECO:0007669"/>
    <property type="project" value="TreeGrafter"/>
</dbReference>
<dbReference type="GO" id="GO:0071949">
    <property type="term" value="F:FAD binding"/>
    <property type="evidence" value="ECO:0007669"/>
    <property type="project" value="TreeGrafter"/>
</dbReference>
<dbReference type="InterPro" id="IPR005101">
    <property type="entry name" value="Cryptochr/Photolyase_FAD-bd"/>
</dbReference>
<dbReference type="Pfam" id="PF03441">
    <property type="entry name" value="FAD_binding_7"/>
    <property type="match status" value="1"/>
</dbReference>
<evidence type="ECO:0000256" key="3">
    <source>
        <dbReference type="PIRSR" id="PIRSR602081-1"/>
    </source>
</evidence>
<dbReference type="PRINTS" id="PR00147">
    <property type="entry name" value="DNAPHOTLYASE"/>
</dbReference>
<reference evidence="6 7" key="1">
    <citation type="submission" date="2018-06" db="EMBL/GenBank/DDBJ databases">
        <title>Genomic Encyclopedia of Type Strains, Phase III (KMG-III): the genomes of soil and plant-associated and newly described type strains.</title>
        <authorList>
            <person name="Whitman W."/>
        </authorList>
    </citation>
    <scope>NUCLEOTIDE SEQUENCE [LARGE SCALE GENOMIC DNA]</scope>
    <source>
        <strain evidence="6 7">CGMCC 1.15366</strain>
    </source>
</reference>
<dbReference type="GO" id="GO:0003677">
    <property type="term" value="F:DNA binding"/>
    <property type="evidence" value="ECO:0007669"/>
    <property type="project" value="TreeGrafter"/>
</dbReference>
<name>A0A327X1W4_9GAMM</name>
<comment type="caution">
    <text evidence="6">The sequence shown here is derived from an EMBL/GenBank/DDBJ whole genome shotgun (WGS) entry which is preliminary data.</text>
</comment>
<sequence length="171" mass="20428">MWALRQYENQHGANESTYWIFFELLWREYFFWYARAHGRSLFILNGLRHQVAYSIRQDAQRLAAWQNGQTEFPLVNACMHQLVATGFMSNRGRQLVASCLVNELQLDWRLGAEFFERHLIDYDVGSNWGNWQYLGGVGADPRGLRRFDQDKQQRTYDPYGEFIKRWQGYQT</sequence>
<dbReference type="PANTHER" id="PTHR11455">
    <property type="entry name" value="CRYPTOCHROME"/>
    <property type="match status" value="1"/>
</dbReference>
<dbReference type="AlphaFoldDB" id="A0A327X1W4"/>
<keyword evidence="4" id="KW-0157">Chromophore</keyword>
<feature type="binding site" evidence="3">
    <location>
        <begin position="121"/>
        <end position="123"/>
    </location>
    <ligand>
        <name>FAD</name>
        <dbReference type="ChEBI" id="CHEBI:57692"/>
    </ligand>
</feature>
<dbReference type="SUPFAM" id="SSF48173">
    <property type="entry name" value="Cryptochrome/photolyase FAD-binding domain"/>
    <property type="match status" value="1"/>
</dbReference>
<evidence type="ECO:0000313" key="7">
    <source>
        <dbReference type="Proteomes" id="UP000249203"/>
    </source>
</evidence>
<dbReference type="PANTHER" id="PTHR11455:SF22">
    <property type="entry name" value="CRYPTOCHROME DASH"/>
    <property type="match status" value="1"/>
</dbReference>
<dbReference type="Proteomes" id="UP000249203">
    <property type="component" value="Unassembled WGS sequence"/>
</dbReference>
<evidence type="ECO:0000313" key="6">
    <source>
        <dbReference type="EMBL" id="RAJ96433.1"/>
    </source>
</evidence>
<dbReference type="InterPro" id="IPR036134">
    <property type="entry name" value="Crypto/Photolyase_FAD-like_sf"/>
</dbReference>
<keyword evidence="1 3" id="KW-0285">Flavoprotein</keyword>
<accession>A0A327X1W4</accession>
<dbReference type="EMBL" id="QLMD01000008">
    <property type="protein sequence ID" value="RAJ96433.1"/>
    <property type="molecule type" value="Genomic_DNA"/>
</dbReference>
<organism evidence="6 7">
    <name type="scientific">Aliidiomarina maris</name>
    <dbReference type="NCBI Taxonomy" id="531312"/>
    <lineage>
        <taxon>Bacteria</taxon>
        <taxon>Pseudomonadati</taxon>
        <taxon>Pseudomonadota</taxon>
        <taxon>Gammaproteobacteria</taxon>
        <taxon>Alteromonadales</taxon>
        <taxon>Idiomarinaceae</taxon>
        <taxon>Aliidiomarina</taxon>
    </lineage>
</organism>
<dbReference type="Gene3D" id="1.25.40.80">
    <property type="match status" value="1"/>
</dbReference>
<dbReference type="Gene3D" id="1.10.579.10">
    <property type="entry name" value="DNA Cyclobutane Dipyrimidine Photolyase, subunit A, domain 3"/>
    <property type="match status" value="1"/>
</dbReference>
<protein>
    <submittedName>
        <fullName evidence="6">DASH family cryptochrome</fullName>
    </submittedName>
</protein>